<protein>
    <recommendedName>
        <fullName evidence="4">TssN family type VI secretion system protein</fullName>
    </recommendedName>
</protein>
<organism evidence="2 3">
    <name type="scientific">Runella slithyformis (strain ATCC 29530 / DSM 19594 / LMG 11500 / NCIMB 11436 / LSU 4)</name>
    <dbReference type="NCBI Taxonomy" id="761193"/>
    <lineage>
        <taxon>Bacteria</taxon>
        <taxon>Pseudomonadati</taxon>
        <taxon>Bacteroidota</taxon>
        <taxon>Cytophagia</taxon>
        <taxon>Cytophagales</taxon>
        <taxon>Spirosomataceae</taxon>
        <taxon>Runella</taxon>
    </lineage>
</organism>
<feature type="transmembrane region" description="Helical" evidence="1">
    <location>
        <begin position="127"/>
        <end position="145"/>
    </location>
</feature>
<gene>
    <name evidence="2" type="ordered locus">Runsl_5222</name>
</gene>
<dbReference type="KEGG" id="rsi:Runsl_5222"/>
<feature type="transmembrane region" description="Helical" evidence="1">
    <location>
        <begin position="38"/>
        <end position="56"/>
    </location>
</feature>
<feature type="transmembrane region" description="Helical" evidence="1">
    <location>
        <begin position="95"/>
        <end position="121"/>
    </location>
</feature>
<accession>A0A7U3ZQI9</accession>
<feature type="transmembrane region" description="Helical" evidence="1">
    <location>
        <begin position="62"/>
        <end position="83"/>
    </location>
</feature>
<dbReference type="InterPro" id="IPR035177">
    <property type="entry name" value="TssN"/>
</dbReference>
<feature type="transmembrane region" description="Helical" evidence="1">
    <location>
        <begin position="6"/>
        <end position="26"/>
    </location>
</feature>
<keyword evidence="1" id="KW-0812">Transmembrane</keyword>
<evidence type="ECO:0000256" key="1">
    <source>
        <dbReference type="SAM" id="Phobius"/>
    </source>
</evidence>
<dbReference type="RefSeq" id="WP_013930795.1">
    <property type="nucleotide sequence ID" value="NC_015703.1"/>
</dbReference>
<evidence type="ECO:0008006" key="4">
    <source>
        <dbReference type="Google" id="ProtNLM"/>
    </source>
</evidence>
<dbReference type="EMBL" id="CP002859">
    <property type="protein sequence ID" value="AEI51522.1"/>
    <property type="molecule type" value="Genomic_DNA"/>
</dbReference>
<reference evidence="2 3" key="2">
    <citation type="journal article" date="2012" name="Stand. Genomic Sci.">
        <title>Complete genome sequence of the aquatic bacterium Runella slithyformis type strain (LSU 4(T)).</title>
        <authorList>
            <person name="Copeland A."/>
            <person name="Zhang X."/>
            <person name="Misra M."/>
            <person name="Lapidus A."/>
            <person name="Nolan M."/>
            <person name="Lucas S."/>
            <person name="Deshpande S."/>
            <person name="Cheng J.F."/>
            <person name="Tapia R."/>
            <person name="Goodwin L.A."/>
            <person name="Pitluck S."/>
            <person name="Liolios K."/>
            <person name="Pagani I."/>
            <person name="Ivanova N."/>
            <person name="Mikhailova N."/>
            <person name="Pati A."/>
            <person name="Chen A."/>
            <person name="Palaniappan K."/>
            <person name="Land M."/>
            <person name="Hauser L."/>
            <person name="Pan C."/>
            <person name="Jeffries C.D."/>
            <person name="Detter J.C."/>
            <person name="Brambilla E.M."/>
            <person name="Rohde M."/>
            <person name="Djao O.D."/>
            <person name="Goker M."/>
            <person name="Sikorski J."/>
            <person name="Tindall B.J."/>
            <person name="Woyke T."/>
            <person name="Bristow J."/>
            <person name="Eisen J.A."/>
            <person name="Markowitz V."/>
            <person name="Hugenholtz P."/>
            <person name="Kyrpides N.C."/>
            <person name="Klenk H.P."/>
            <person name="Mavromatis K."/>
        </authorList>
    </citation>
    <scope>NUCLEOTIDE SEQUENCE [LARGE SCALE GENOMIC DNA]</scope>
    <source>
        <strain evidence="3">ATCC 29530 / DSM 19594 / LMG 11500 / NCIMB 11436 / LSU 4</strain>
    </source>
</reference>
<name>A0A7U3ZQI9_RUNSL</name>
<keyword evidence="3" id="KW-1185">Reference proteome</keyword>
<keyword evidence="1" id="KW-0472">Membrane</keyword>
<sequence length="282" mass="31942">MVFSIGTLVIFSSCLAIAVLSTALLYIQEASKINGIRLFLGALGLVLLFGITGVALSKTRSLPVVFAVLSLLSSVSGIVYTVWGRRFFQWYTRESFASGMMTFIVWGGWAAAGFTTVYGLISPKATVFLADLIVGIVPIILPYLISKSYDFWLSIPQLKYKKWYYDPQVSLPVLEPINIVRVNMQFTRIPDEPEPVFEGYWVELPGDKELGTLFHYFIYSHNNRHREHKKDPIRVDINGKKMGWLLYKQNALGQRMYLNTDLSPVQNNITDNETIFAQSFSN</sequence>
<dbReference type="Proteomes" id="UP000000493">
    <property type="component" value="Chromosome"/>
</dbReference>
<dbReference type="AlphaFoldDB" id="A0A7U3ZQI9"/>
<reference evidence="3" key="1">
    <citation type="submission" date="2011-06" db="EMBL/GenBank/DDBJ databases">
        <title>The complete genome of chromosome of Runella slithyformis DSM 19594.</title>
        <authorList>
            <consortium name="US DOE Joint Genome Institute (JGI-PGF)"/>
            <person name="Lucas S."/>
            <person name="Han J."/>
            <person name="Lapidus A."/>
            <person name="Bruce D."/>
            <person name="Goodwin L."/>
            <person name="Pitluck S."/>
            <person name="Peters L."/>
            <person name="Kyrpides N."/>
            <person name="Mavromatis K."/>
            <person name="Ivanova N."/>
            <person name="Ovchinnikova G."/>
            <person name="Zhang X."/>
            <person name="Misra M."/>
            <person name="Detter J.C."/>
            <person name="Tapia R."/>
            <person name="Han C."/>
            <person name="Land M."/>
            <person name="Hauser L."/>
            <person name="Markowitz V."/>
            <person name="Cheng J.-F."/>
            <person name="Hugenholtz P."/>
            <person name="Woyke T."/>
            <person name="Wu D."/>
            <person name="Tindall B."/>
            <person name="Faehrich R."/>
            <person name="Brambilla E."/>
            <person name="Klenk H.-P."/>
            <person name="Eisen J.A."/>
        </authorList>
    </citation>
    <scope>NUCLEOTIDE SEQUENCE [LARGE SCALE GENOMIC DNA]</scope>
    <source>
        <strain evidence="3">ATCC 29530 / DSM 19594 / LMG 11500 / NCIMB 11436 / LSU 4</strain>
    </source>
</reference>
<evidence type="ECO:0000313" key="3">
    <source>
        <dbReference type="Proteomes" id="UP000000493"/>
    </source>
</evidence>
<keyword evidence="1" id="KW-1133">Transmembrane helix</keyword>
<evidence type="ECO:0000313" key="2">
    <source>
        <dbReference type="EMBL" id="AEI51522.1"/>
    </source>
</evidence>
<proteinExistence type="predicted"/>
<dbReference type="Pfam" id="PF17555">
    <property type="entry name" value="TssN"/>
    <property type="match status" value="1"/>
</dbReference>